<dbReference type="InterPro" id="IPR001509">
    <property type="entry name" value="Epimerase_deHydtase"/>
</dbReference>
<proteinExistence type="predicted"/>
<comment type="caution">
    <text evidence="4">The sequence shown here is derived from an EMBL/GenBank/DDBJ whole genome shotgun (WGS) entry which is preliminary data.</text>
</comment>
<name>A0ABW1SZV4_9ACTN</name>
<keyword evidence="2" id="KW-0472">Membrane</keyword>
<reference evidence="5" key="1">
    <citation type="journal article" date="2019" name="Int. J. Syst. Evol. Microbiol.">
        <title>The Global Catalogue of Microorganisms (GCM) 10K type strain sequencing project: providing services to taxonomists for standard genome sequencing and annotation.</title>
        <authorList>
            <consortium name="The Broad Institute Genomics Platform"/>
            <consortium name="The Broad Institute Genome Sequencing Center for Infectious Disease"/>
            <person name="Wu L."/>
            <person name="Ma J."/>
        </authorList>
    </citation>
    <scope>NUCLEOTIDE SEQUENCE [LARGE SCALE GENOMIC DNA]</scope>
    <source>
        <strain evidence="5">CGMCC 4.7317</strain>
    </source>
</reference>
<keyword evidence="5" id="KW-1185">Reference proteome</keyword>
<protein>
    <submittedName>
        <fullName evidence="4">NAD-dependent epimerase/dehydratase family protein</fullName>
    </submittedName>
</protein>
<dbReference type="Pfam" id="PF01370">
    <property type="entry name" value="Epimerase"/>
    <property type="match status" value="1"/>
</dbReference>
<dbReference type="PANTHER" id="PTHR43245:SF52">
    <property type="entry name" value="NAD-DEPENDENT EPIMERASE_DEHYDRATASE"/>
    <property type="match status" value="1"/>
</dbReference>
<feature type="domain" description="NAD-dependent epimerase/dehydratase" evidence="3">
    <location>
        <begin position="39"/>
        <end position="247"/>
    </location>
</feature>
<dbReference type="RefSeq" id="WP_386764941.1">
    <property type="nucleotide sequence ID" value="NZ_JBHSTI010000008.1"/>
</dbReference>
<evidence type="ECO:0000256" key="2">
    <source>
        <dbReference type="SAM" id="Phobius"/>
    </source>
</evidence>
<feature type="transmembrane region" description="Helical" evidence="2">
    <location>
        <begin position="355"/>
        <end position="376"/>
    </location>
</feature>
<dbReference type="Gene3D" id="3.40.50.720">
    <property type="entry name" value="NAD(P)-binding Rossmann-like Domain"/>
    <property type="match status" value="1"/>
</dbReference>
<dbReference type="SUPFAM" id="SSF51735">
    <property type="entry name" value="NAD(P)-binding Rossmann-fold domains"/>
    <property type="match status" value="1"/>
</dbReference>
<evidence type="ECO:0000259" key="3">
    <source>
        <dbReference type="Pfam" id="PF01370"/>
    </source>
</evidence>
<feature type="compositionally biased region" description="Polar residues" evidence="1">
    <location>
        <begin position="15"/>
        <end position="24"/>
    </location>
</feature>
<organism evidence="4 5">
    <name type="scientific">Longivirga aurantiaca</name>
    <dbReference type="NCBI Taxonomy" id="1837743"/>
    <lineage>
        <taxon>Bacteria</taxon>
        <taxon>Bacillati</taxon>
        <taxon>Actinomycetota</taxon>
        <taxon>Actinomycetes</taxon>
        <taxon>Sporichthyales</taxon>
        <taxon>Sporichthyaceae</taxon>
        <taxon>Longivirga</taxon>
    </lineage>
</organism>
<keyword evidence="2" id="KW-0812">Transmembrane</keyword>
<feature type="transmembrane region" description="Helical" evidence="2">
    <location>
        <begin position="35"/>
        <end position="57"/>
    </location>
</feature>
<evidence type="ECO:0000313" key="4">
    <source>
        <dbReference type="EMBL" id="MFC6237545.1"/>
    </source>
</evidence>
<gene>
    <name evidence="4" type="ORF">ACFQGU_06620</name>
</gene>
<feature type="region of interest" description="Disordered" evidence="1">
    <location>
        <begin position="1"/>
        <end position="36"/>
    </location>
</feature>
<evidence type="ECO:0000313" key="5">
    <source>
        <dbReference type="Proteomes" id="UP001596138"/>
    </source>
</evidence>
<dbReference type="InterPro" id="IPR050177">
    <property type="entry name" value="Lipid_A_modif_metabolic_enz"/>
</dbReference>
<dbReference type="InterPro" id="IPR036291">
    <property type="entry name" value="NAD(P)-bd_dom_sf"/>
</dbReference>
<accession>A0ABW1SZV4</accession>
<evidence type="ECO:0000256" key="1">
    <source>
        <dbReference type="SAM" id="MobiDB-lite"/>
    </source>
</evidence>
<dbReference type="EMBL" id="JBHSTI010000008">
    <property type="protein sequence ID" value="MFC6237545.1"/>
    <property type="molecule type" value="Genomic_DNA"/>
</dbReference>
<dbReference type="Proteomes" id="UP001596138">
    <property type="component" value="Unassembled WGS sequence"/>
</dbReference>
<keyword evidence="2" id="KW-1133">Transmembrane helix</keyword>
<dbReference type="PANTHER" id="PTHR43245">
    <property type="entry name" value="BIFUNCTIONAL POLYMYXIN RESISTANCE PROTEIN ARNA"/>
    <property type="match status" value="1"/>
</dbReference>
<sequence>MPTTVTSRGRPVTAAQGNGPTPSANGRKSSRSRKVGRAVAVTGAAGAIGTVLLRALADAPEVGKVLAYDVRRGASEGVLWRVGDVRDPVLAQRLAGMDSVIHLAVDWSLDAAPSARSALNVRGTQTVVTAAAAAGVKRVVIVTSASVYGALPDNAVPLAEDAPLLAVPEGIVADLLEMERVAEDARRVHPGLEVVVVRPAALVGPGVDTLVTRHFSAPRLLSIKDTSPAWQFCHVEDLASALVVAAVADVPPVLTAGSDGYLDQRRIEEISGMKRVEVPAALALATAERLHRVGVTPAPASELAYAMHPLVVSSAGLRALGWRPTHTNEANLEAVLAEVRGATAIAGRRIGKRDAAVAGASAAGATVAVLGAAAFVRAARRARGR</sequence>